<dbReference type="Gene3D" id="3.40.50.1820">
    <property type="entry name" value="alpha/beta hydrolase"/>
    <property type="match status" value="1"/>
</dbReference>
<dbReference type="Proteomes" id="UP001244207">
    <property type="component" value="Unassembled WGS sequence"/>
</dbReference>
<evidence type="ECO:0000256" key="4">
    <source>
        <dbReference type="ARBA" id="ARBA00022729"/>
    </source>
</evidence>
<comment type="caution">
    <text evidence="9">The sequence shown here is derived from an EMBL/GenBank/DDBJ whole genome shotgun (WGS) entry which is preliminary data.</text>
</comment>
<comment type="similarity">
    <text evidence="1 8">Belongs to the tannase family.</text>
</comment>
<dbReference type="EC" id="3.1.1.-" evidence="8"/>
<dbReference type="PANTHER" id="PTHR33938:SF13">
    <property type="entry name" value="CARBOXYLIC ESTER HYDROLASE"/>
    <property type="match status" value="1"/>
</dbReference>
<dbReference type="GO" id="GO:0030600">
    <property type="term" value="F:feruloyl esterase activity"/>
    <property type="evidence" value="ECO:0007669"/>
    <property type="project" value="UniProtKB-ARBA"/>
</dbReference>
<organism evidence="9 10">
    <name type="scientific">Glomerella acutata</name>
    <name type="common">Colletotrichum acutatum</name>
    <dbReference type="NCBI Taxonomy" id="27357"/>
    <lineage>
        <taxon>Eukaryota</taxon>
        <taxon>Fungi</taxon>
        <taxon>Dikarya</taxon>
        <taxon>Ascomycota</taxon>
        <taxon>Pezizomycotina</taxon>
        <taxon>Sordariomycetes</taxon>
        <taxon>Hypocreomycetidae</taxon>
        <taxon>Glomerellales</taxon>
        <taxon>Glomerellaceae</taxon>
        <taxon>Colletotrichum</taxon>
        <taxon>Colletotrichum acutatum species complex</taxon>
    </lineage>
</organism>
<keyword evidence="10" id="KW-1185">Reference proteome</keyword>
<evidence type="ECO:0000313" key="10">
    <source>
        <dbReference type="Proteomes" id="UP001244207"/>
    </source>
</evidence>
<sequence length="556" mass="59139">MPAGITQLLSLAPGGFGSQAPLGALHSRVGASSISIDPNPCAAATFSAPSLLGANLISLEASLVTNFSGLVPAEWRFSQPAVEIRNASFCNITVSYTHPGHSDVVNVETWLPSKGWNGRLQAVGGGGWRAGRMLLSYTTMAGAIADGYATVTTDSGLGDAMGPDSWALISPGNSNLYALQDLGSQTLYDEAIIAKHLIENFYGREPSYSYWNGCSQGGRQGAALAQRYPSVYDGIIAAAPAINWAGVLINTMWPRVYMDVTEQYPHPCELQQLTALAVSACDDLDGVKDGLIADTNACKCIFDPHAYVGSGFYCPLTGKSANISSTAAAVANAMWTGPFTAEGESTYLYGLEMGTDLVFGAQTSCTEDGKCAGVPNAAVTVLLAYFIGKDPAITTTKISFKELERAYHSFRQQYDAYLGTDDPDLSSFRNAGGKMITFHGLSGLIPPKADPTIPPNNTLNYYKEVLNHQDDAQDFYRYFPVPGLGHCWGGPGGGQPIALFDQLRAWVENGTTPESSPVTITKPDNTHERQIICPFPKKAVYNKTAAGDLVGWSCAA</sequence>
<reference evidence="9" key="1">
    <citation type="submission" date="2021-12" db="EMBL/GenBank/DDBJ databases">
        <title>Comparative genomics, transcriptomics and evolutionary studies reveal genomic signatures of adaptation to plant cell wall in hemibiotrophic fungi.</title>
        <authorList>
            <consortium name="DOE Joint Genome Institute"/>
            <person name="Baroncelli R."/>
            <person name="Diaz J.F."/>
            <person name="Benocci T."/>
            <person name="Peng M."/>
            <person name="Battaglia E."/>
            <person name="Haridas S."/>
            <person name="Andreopoulos W."/>
            <person name="Labutti K."/>
            <person name="Pangilinan J."/>
            <person name="Floch G.L."/>
            <person name="Makela M.R."/>
            <person name="Henrissat B."/>
            <person name="Grigoriev I.V."/>
            <person name="Crouch J.A."/>
            <person name="De Vries R.P."/>
            <person name="Sukno S.A."/>
            <person name="Thon M.R."/>
        </authorList>
    </citation>
    <scope>NUCLEOTIDE SEQUENCE</scope>
    <source>
        <strain evidence="9">CBS 112980</strain>
    </source>
</reference>
<keyword evidence="5 8" id="KW-0378">Hydrolase</keyword>
<dbReference type="RefSeq" id="XP_060359188.1">
    <property type="nucleotide sequence ID" value="XM_060511591.1"/>
</dbReference>
<keyword evidence="3" id="KW-0479">Metal-binding</keyword>
<evidence type="ECO:0000256" key="5">
    <source>
        <dbReference type="ARBA" id="ARBA00022801"/>
    </source>
</evidence>
<dbReference type="PANTHER" id="PTHR33938">
    <property type="entry name" value="FERULOYL ESTERASE B-RELATED"/>
    <property type="match status" value="1"/>
</dbReference>
<keyword evidence="4" id="KW-0732">Signal</keyword>
<evidence type="ECO:0000256" key="8">
    <source>
        <dbReference type="RuleBase" id="RU361238"/>
    </source>
</evidence>
<evidence type="ECO:0000256" key="1">
    <source>
        <dbReference type="ARBA" id="ARBA00006249"/>
    </source>
</evidence>
<evidence type="ECO:0000256" key="3">
    <source>
        <dbReference type="ARBA" id="ARBA00022723"/>
    </source>
</evidence>
<evidence type="ECO:0000256" key="7">
    <source>
        <dbReference type="ARBA" id="ARBA00023157"/>
    </source>
</evidence>
<dbReference type="GO" id="GO:0046872">
    <property type="term" value="F:metal ion binding"/>
    <property type="evidence" value="ECO:0007669"/>
    <property type="project" value="UniProtKB-KW"/>
</dbReference>
<evidence type="ECO:0000313" key="9">
    <source>
        <dbReference type="EMBL" id="KAK1711635.1"/>
    </source>
</evidence>
<dbReference type="GeneID" id="85395489"/>
<gene>
    <name evidence="9" type="ORF">BDZ83DRAFT_710646</name>
</gene>
<evidence type="ECO:0000256" key="2">
    <source>
        <dbReference type="ARBA" id="ARBA00022487"/>
    </source>
</evidence>
<keyword evidence="6" id="KW-0106">Calcium</keyword>
<accession>A0AAD8UAM1</accession>
<protein>
    <recommendedName>
        <fullName evidence="8">Carboxylic ester hydrolase</fullName>
        <ecNumber evidence="8">3.1.1.-</ecNumber>
    </recommendedName>
</protein>
<keyword evidence="2" id="KW-0719">Serine esterase</keyword>
<keyword evidence="7" id="KW-1015">Disulfide bond</keyword>
<dbReference type="EMBL" id="JAHMHS010000156">
    <property type="protein sequence ID" value="KAK1711635.1"/>
    <property type="molecule type" value="Genomic_DNA"/>
</dbReference>
<name>A0AAD8UAM1_GLOAC</name>
<dbReference type="SUPFAM" id="SSF53474">
    <property type="entry name" value="alpha/beta-Hydrolases"/>
    <property type="match status" value="1"/>
</dbReference>
<evidence type="ECO:0000256" key="6">
    <source>
        <dbReference type="ARBA" id="ARBA00022837"/>
    </source>
</evidence>
<dbReference type="InterPro" id="IPR029058">
    <property type="entry name" value="AB_hydrolase_fold"/>
</dbReference>
<dbReference type="AlphaFoldDB" id="A0AAD8UAM1"/>
<dbReference type="InterPro" id="IPR011118">
    <property type="entry name" value="Tannase/feruloyl_esterase"/>
</dbReference>
<dbReference type="Pfam" id="PF07519">
    <property type="entry name" value="Tannase"/>
    <property type="match status" value="1"/>
</dbReference>
<proteinExistence type="inferred from homology"/>